<feature type="chain" id="PRO_5007859068" evidence="1">
    <location>
        <begin position="20"/>
        <end position="53"/>
    </location>
</feature>
<keyword evidence="3" id="KW-1185">Reference proteome</keyword>
<feature type="signal peptide" evidence="1">
    <location>
        <begin position="1"/>
        <end position="19"/>
    </location>
</feature>
<keyword evidence="1" id="KW-0732">Signal</keyword>
<accession>A0A165I4F4</accession>
<protein>
    <submittedName>
        <fullName evidence="2">Uncharacterized protein</fullName>
    </submittedName>
</protein>
<dbReference type="InParanoid" id="A0A165I4F4"/>
<dbReference type="Proteomes" id="UP000077266">
    <property type="component" value="Unassembled WGS sequence"/>
</dbReference>
<evidence type="ECO:0000256" key="1">
    <source>
        <dbReference type="SAM" id="SignalP"/>
    </source>
</evidence>
<evidence type="ECO:0000313" key="3">
    <source>
        <dbReference type="Proteomes" id="UP000077266"/>
    </source>
</evidence>
<name>A0A165I4F4_EXIGL</name>
<dbReference type="AlphaFoldDB" id="A0A165I4F4"/>
<proteinExistence type="predicted"/>
<organism evidence="2 3">
    <name type="scientific">Exidia glandulosa HHB12029</name>
    <dbReference type="NCBI Taxonomy" id="1314781"/>
    <lineage>
        <taxon>Eukaryota</taxon>
        <taxon>Fungi</taxon>
        <taxon>Dikarya</taxon>
        <taxon>Basidiomycota</taxon>
        <taxon>Agaricomycotina</taxon>
        <taxon>Agaricomycetes</taxon>
        <taxon>Auriculariales</taxon>
        <taxon>Exidiaceae</taxon>
        <taxon>Exidia</taxon>
    </lineage>
</organism>
<evidence type="ECO:0000313" key="2">
    <source>
        <dbReference type="EMBL" id="KZV92882.1"/>
    </source>
</evidence>
<dbReference type="EMBL" id="KV426000">
    <property type="protein sequence ID" value="KZV92882.1"/>
    <property type="molecule type" value="Genomic_DNA"/>
</dbReference>
<gene>
    <name evidence="2" type="ORF">EXIGLDRAFT_717846</name>
</gene>
<sequence length="53" mass="5564">MKPTLVFALVLTFLAAAEALPMVPKDADADGPGNCTCCSCWPIIIPRAVKDST</sequence>
<reference evidence="2 3" key="1">
    <citation type="journal article" date="2016" name="Mol. Biol. Evol.">
        <title>Comparative Genomics of Early-Diverging Mushroom-Forming Fungi Provides Insights into the Origins of Lignocellulose Decay Capabilities.</title>
        <authorList>
            <person name="Nagy L.G."/>
            <person name="Riley R."/>
            <person name="Tritt A."/>
            <person name="Adam C."/>
            <person name="Daum C."/>
            <person name="Floudas D."/>
            <person name="Sun H."/>
            <person name="Yadav J.S."/>
            <person name="Pangilinan J."/>
            <person name="Larsson K.H."/>
            <person name="Matsuura K."/>
            <person name="Barry K."/>
            <person name="Labutti K."/>
            <person name="Kuo R."/>
            <person name="Ohm R.A."/>
            <person name="Bhattacharya S.S."/>
            <person name="Shirouzu T."/>
            <person name="Yoshinaga Y."/>
            <person name="Martin F.M."/>
            <person name="Grigoriev I.V."/>
            <person name="Hibbett D.S."/>
        </authorList>
    </citation>
    <scope>NUCLEOTIDE SEQUENCE [LARGE SCALE GENOMIC DNA]</scope>
    <source>
        <strain evidence="2 3">HHB12029</strain>
    </source>
</reference>